<reference evidence="2" key="1">
    <citation type="submission" date="2019-08" db="EMBL/GenBank/DDBJ databases">
        <authorList>
            <person name="Kucharzyk K."/>
            <person name="Murdoch R.W."/>
            <person name="Higgins S."/>
            <person name="Loffler F."/>
        </authorList>
    </citation>
    <scope>NUCLEOTIDE SEQUENCE</scope>
</reference>
<accession>A0A645A7G2</accession>
<proteinExistence type="predicted"/>
<feature type="domain" description="Xylose isomerase-like TIM barrel" evidence="1">
    <location>
        <begin position="22"/>
        <end position="239"/>
    </location>
</feature>
<dbReference type="PANTHER" id="PTHR12110:SF41">
    <property type="entry name" value="INOSOSE DEHYDRATASE"/>
    <property type="match status" value="1"/>
</dbReference>
<dbReference type="InterPro" id="IPR013022">
    <property type="entry name" value="Xyl_isomerase-like_TIM-brl"/>
</dbReference>
<dbReference type="Pfam" id="PF01261">
    <property type="entry name" value="AP_endonuc_2"/>
    <property type="match status" value="1"/>
</dbReference>
<dbReference type="EMBL" id="VSSQ01012390">
    <property type="protein sequence ID" value="MPM49125.1"/>
    <property type="molecule type" value="Genomic_DNA"/>
</dbReference>
<comment type="caution">
    <text evidence="2">The sequence shown here is derived from an EMBL/GenBank/DDBJ whole genome shotgun (WGS) entry which is preliminary data.</text>
</comment>
<evidence type="ECO:0000313" key="2">
    <source>
        <dbReference type="EMBL" id="MPM49125.1"/>
    </source>
</evidence>
<protein>
    <recommendedName>
        <fullName evidence="1">Xylose isomerase-like TIM barrel domain-containing protein</fullName>
    </recommendedName>
</protein>
<dbReference type="PANTHER" id="PTHR12110">
    <property type="entry name" value="HYDROXYPYRUVATE ISOMERASE"/>
    <property type="match status" value="1"/>
</dbReference>
<evidence type="ECO:0000259" key="1">
    <source>
        <dbReference type="Pfam" id="PF01261"/>
    </source>
</evidence>
<dbReference type="AlphaFoldDB" id="A0A645A7G2"/>
<dbReference type="Gene3D" id="3.20.20.150">
    <property type="entry name" value="Divalent-metal-dependent TIM barrel enzymes"/>
    <property type="match status" value="1"/>
</dbReference>
<sequence>MNSFKISAFADEITTDFAGQIETLKSLGISYIEPRGIDGENISVISMEKARSAAAMLDKAGIGVSSIGSPCGKQNITEDFKPHFEMFRGICEKAKIFGTKNIRIFSFYVHKGEEDKYRSEILARMEKMLEHAEKNSLTLCHENETGIYGESPKRCLDIMTHFSGRMKTVFDPCNFIVEKHESYPKAFNMLREYIEYMHIKDADAEGRICPAAMGVGGIPEILTQLKADGKDGIFLTLEPHLLSFEGLNQLSINYEDLTRKYTYSSPLAAFTAAAEALRKII</sequence>
<dbReference type="InterPro" id="IPR036237">
    <property type="entry name" value="Xyl_isomerase-like_sf"/>
</dbReference>
<organism evidence="2">
    <name type="scientific">bioreactor metagenome</name>
    <dbReference type="NCBI Taxonomy" id="1076179"/>
    <lineage>
        <taxon>unclassified sequences</taxon>
        <taxon>metagenomes</taxon>
        <taxon>ecological metagenomes</taxon>
    </lineage>
</organism>
<gene>
    <name evidence="2" type="ORF">SDC9_95853</name>
</gene>
<name>A0A645A7G2_9ZZZZ</name>
<dbReference type="InterPro" id="IPR050312">
    <property type="entry name" value="IolE/XylAMocC-like"/>
</dbReference>
<dbReference type="SUPFAM" id="SSF51658">
    <property type="entry name" value="Xylose isomerase-like"/>
    <property type="match status" value="1"/>
</dbReference>